<evidence type="ECO:0000313" key="3">
    <source>
        <dbReference type="EMBL" id="SFR26875.1"/>
    </source>
</evidence>
<name>A0A1I6FA94_9PSEU</name>
<reference evidence="4" key="1">
    <citation type="submission" date="2016-10" db="EMBL/GenBank/DDBJ databases">
        <authorList>
            <person name="Varghese N."/>
            <person name="Submissions S."/>
        </authorList>
    </citation>
    <scope>NUCLEOTIDE SEQUENCE [LARGE SCALE GENOMIC DNA]</scope>
    <source>
        <strain evidence="4">DSM 44232</strain>
    </source>
</reference>
<dbReference type="GO" id="GO:0030288">
    <property type="term" value="C:outer membrane-bounded periplasmic space"/>
    <property type="evidence" value="ECO:0007669"/>
    <property type="project" value="TreeGrafter"/>
</dbReference>
<feature type="compositionally biased region" description="Basic and acidic residues" evidence="1">
    <location>
        <begin position="173"/>
        <end position="201"/>
    </location>
</feature>
<dbReference type="AlphaFoldDB" id="A0A1I6FA94"/>
<organism evidence="3 4">
    <name type="scientific">Lentzea waywayandensis</name>
    <dbReference type="NCBI Taxonomy" id="84724"/>
    <lineage>
        <taxon>Bacteria</taxon>
        <taxon>Bacillati</taxon>
        <taxon>Actinomycetota</taxon>
        <taxon>Actinomycetes</taxon>
        <taxon>Pseudonocardiales</taxon>
        <taxon>Pseudonocardiaceae</taxon>
        <taxon>Lentzea</taxon>
    </lineage>
</organism>
<evidence type="ECO:0000259" key="2">
    <source>
        <dbReference type="SMART" id="SM00245"/>
    </source>
</evidence>
<evidence type="ECO:0000256" key="1">
    <source>
        <dbReference type="SAM" id="MobiDB-lite"/>
    </source>
</evidence>
<feature type="region of interest" description="Disordered" evidence="1">
    <location>
        <begin position="166"/>
        <end position="201"/>
    </location>
</feature>
<dbReference type="STRING" id="84724.SAMN04488564_110212"/>
<dbReference type="PANTHER" id="PTHR32060">
    <property type="entry name" value="TAIL-SPECIFIC PROTEASE"/>
    <property type="match status" value="1"/>
</dbReference>
<dbReference type="GO" id="GO:0008236">
    <property type="term" value="F:serine-type peptidase activity"/>
    <property type="evidence" value="ECO:0007669"/>
    <property type="project" value="InterPro"/>
</dbReference>
<keyword evidence="4" id="KW-1185">Reference proteome</keyword>
<evidence type="ECO:0000313" key="4">
    <source>
        <dbReference type="Proteomes" id="UP000198583"/>
    </source>
</evidence>
<proteinExistence type="predicted"/>
<protein>
    <submittedName>
        <fullName evidence="3">Peptidase family S41</fullName>
    </submittedName>
</protein>
<dbReference type="GO" id="GO:0007165">
    <property type="term" value="P:signal transduction"/>
    <property type="evidence" value="ECO:0007669"/>
    <property type="project" value="TreeGrafter"/>
</dbReference>
<dbReference type="SMART" id="SM00245">
    <property type="entry name" value="TSPc"/>
    <property type="match status" value="1"/>
</dbReference>
<dbReference type="Proteomes" id="UP000198583">
    <property type="component" value="Unassembled WGS sequence"/>
</dbReference>
<gene>
    <name evidence="3" type="ORF">SAMN04488564_110212</name>
</gene>
<dbReference type="InterPro" id="IPR005151">
    <property type="entry name" value="Tail-specific_protease"/>
</dbReference>
<accession>A0A1I6FA94</accession>
<dbReference type="EMBL" id="FOYL01000010">
    <property type="protein sequence ID" value="SFR26875.1"/>
    <property type="molecule type" value="Genomic_DNA"/>
</dbReference>
<feature type="domain" description="Tail specific protease" evidence="2">
    <location>
        <begin position="5"/>
        <end position="179"/>
    </location>
</feature>
<dbReference type="Pfam" id="PF03572">
    <property type="entry name" value="Peptidase_S41"/>
    <property type="match status" value="1"/>
</dbReference>
<dbReference type="SUPFAM" id="SSF52096">
    <property type="entry name" value="ClpP/crotonase"/>
    <property type="match status" value="1"/>
</dbReference>
<dbReference type="GO" id="GO:0006508">
    <property type="term" value="P:proteolysis"/>
    <property type="evidence" value="ECO:0007669"/>
    <property type="project" value="InterPro"/>
</dbReference>
<dbReference type="RefSeq" id="WP_177320713.1">
    <property type="nucleotide sequence ID" value="NZ_FOYL01000010.1"/>
</dbReference>
<dbReference type="Gene3D" id="3.90.226.10">
    <property type="entry name" value="2-enoyl-CoA Hydratase, Chain A, domain 1"/>
    <property type="match status" value="1"/>
</dbReference>
<dbReference type="PANTHER" id="PTHR32060:SF30">
    <property type="entry name" value="CARBOXY-TERMINAL PROCESSING PROTEASE CTPA"/>
    <property type="match status" value="1"/>
</dbReference>
<sequence>MLLPETDSRNGRAYVSAGLTLLRNLIAGRPTGWVVDLRGNRGGDMHPMLTVVAPLLGEGERGRFIGPDGDASSWGVRRGHVYNGGKTAFRWRRIPAARTEPVAVLTDRHTASSGEAVLISFLGARNTRTFGEPTAGYATANQTFRLSDGARLAITTAFMADRTGRTYGNEPIAPHEHTMNAPHEHVKSPDDTRKNPDDTHDRVLDTAIAWLAERR</sequence>
<dbReference type="InterPro" id="IPR029045">
    <property type="entry name" value="ClpP/crotonase-like_dom_sf"/>
</dbReference>
<dbReference type="GO" id="GO:0004175">
    <property type="term" value="F:endopeptidase activity"/>
    <property type="evidence" value="ECO:0007669"/>
    <property type="project" value="TreeGrafter"/>
</dbReference>